<comment type="caution">
    <text evidence="2">The sequence shown here is derived from an EMBL/GenBank/DDBJ whole genome shotgun (WGS) entry which is preliminary data.</text>
</comment>
<dbReference type="EMBL" id="BPLR01018334">
    <property type="protein sequence ID" value="GIY98760.1"/>
    <property type="molecule type" value="Genomic_DNA"/>
</dbReference>
<keyword evidence="1" id="KW-0472">Membrane</keyword>
<evidence type="ECO:0000313" key="2">
    <source>
        <dbReference type="EMBL" id="GIY98760.1"/>
    </source>
</evidence>
<feature type="transmembrane region" description="Helical" evidence="1">
    <location>
        <begin position="12"/>
        <end position="34"/>
    </location>
</feature>
<organism evidence="2 3">
    <name type="scientific">Caerostris extrusa</name>
    <name type="common">Bark spider</name>
    <name type="synonym">Caerostris bankana</name>
    <dbReference type="NCBI Taxonomy" id="172846"/>
    <lineage>
        <taxon>Eukaryota</taxon>
        <taxon>Metazoa</taxon>
        <taxon>Ecdysozoa</taxon>
        <taxon>Arthropoda</taxon>
        <taxon>Chelicerata</taxon>
        <taxon>Arachnida</taxon>
        <taxon>Araneae</taxon>
        <taxon>Araneomorphae</taxon>
        <taxon>Entelegynae</taxon>
        <taxon>Araneoidea</taxon>
        <taxon>Araneidae</taxon>
        <taxon>Caerostris</taxon>
    </lineage>
</organism>
<dbReference type="Proteomes" id="UP001054945">
    <property type="component" value="Unassembled WGS sequence"/>
</dbReference>
<evidence type="ECO:0000313" key="3">
    <source>
        <dbReference type="Proteomes" id="UP001054945"/>
    </source>
</evidence>
<sequence length="119" mass="13448">MELHRLSKNVRFFTSVVEVASILTLRLFLGLSVYGKNQVPTPLVADPPVAIVLEDPSKIHKQCQKKKHLTLKVENRSIVPTPIPSLVFCIPQKAISIVYKNVLERVFQSVENFADHEES</sequence>
<evidence type="ECO:0000256" key="1">
    <source>
        <dbReference type="SAM" id="Phobius"/>
    </source>
</evidence>
<name>A0AAV4XY59_CAEEX</name>
<keyword evidence="3" id="KW-1185">Reference proteome</keyword>
<protein>
    <submittedName>
        <fullName evidence="2">Uncharacterized protein</fullName>
    </submittedName>
</protein>
<keyword evidence="1" id="KW-1133">Transmembrane helix</keyword>
<dbReference type="AlphaFoldDB" id="A0AAV4XY59"/>
<reference evidence="2 3" key="1">
    <citation type="submission" date="2021-06" db="EMBL/GenBank/DDBJ databases">
        <title>Caerostris extrusa draft genome.</title>
        <authorList>
            <person name="Kono N."/>
            <person name="Arakawa K."/>
        </authorList>
    </citation>
    <scope>NUCLEOTIDE SEQUENCE [LARGE SCALE GENOMIC DNA]</scope>
</reference>
<accession>A0AAV4XY59</accession>
<gene>
    <name evidence="2" type="ORF">CEXT_434051</name>
</gene>
<proteinExistence type="predicted"/>
<keyword evidence="1" id="KW-0812">Transmembrane</keyword>